<dbReference type="PANTHER" id="PTHR12263:SF0">
    <property type="entry name" value="V-TYPE PROTON ATPASE SUBUNIT"/>
    <property type="match status" value="1"/>
</dbReference>
<dbReference type="AlphaFoldDB" id="A0A0F4Z940"/>
<keyword evidence="3" id="KW-0813">Transport</keyword>
<keyword evidence="8 9" id="KW-0472">Membrane</keyword>
<evidence type="ECO:0008006" key="12">
    <source>
        <dbReference type="Google" id="ProtNLM"/>
    </source>
</evidence>
<keyword evidence="11" id="KW-1185">Reference proteome</keyword>
<evidence type="ECO:0000256" key="2">
    <source>
        <dbReference type="ARBA" id="ARBA00008328"/>
    </source>
</evidence>
<proteinExistence type="inferred from homology"/>
<dbReference type="GO" id="GO:0012505">
    <property type="term" value="C:endomembrane system"/>
    <property type="evidence" value="ECO:0007669"/>
    <property type="project" value="UniProtKB-SubCell"/>
</dbReference>
<evidence type="ECO:0000313" key="11">
    <source>
        <dbReference type="Proteomes" id="UP000033483"/>
    </source>
</evidence>
<sequence>MATGASIFVGLFICIAMAVASYMFSPKGPNQILWRSSLILAIVSCYLMWAITFLAQLNPLVAPNRIDLRVPSGHEI</sequence>
<keyword evidence="5" id="KW-0375">Hydrogen ion transport</keyword>
<evidence type="ECO:0000256" key="7">
    <source>
        <dbReference type="ARBA" id="ARBA00023065"/>
    </source>
</evidence>
<evidence type="ECO:0000256" key="9">
    <source>
        <dbReference type="SAM" id="Phobius"/>
    </source>
</evidence>
<evidence type="ECO:0000256" key="1">
    <source>
        <dbReference type="ARBA" id="ARBA00004127"/>
    </source>
</evidence>
<dbReference type="InterPro" id="IPR008389">
    <property type="entry name" value="ATPase_V0-cplx_e1/e2_su"/>
</dbReference>
<comment type="caution">
    <text evidence="10">The sequence shown here is derived from an EMBL/GenBank/DDBJ whole genome shotgun (WGS) entry which is preliminary data.</text>
</comment>
<dbReference type="Proteomes" id="UP000033483">
    <property type="component" value="Unassembled WGS sequence"/>
</dbReference>
<name>A0A0F4Z940_9PEZI</name>
<accession>A0A0F4Z940</accession>
<evidence type="ECO:0000256" key="5">
    <source>
        <dbReference type="ARBA" id="ARBA00022781"/>
    </source>
</evidence>
<dbReference type="GO" id="GO:0007035">
    <property type="term" value="P:vacuolar acidification"/>
    <property type="evidence" value="ECO:0007669"/>
    <property type="project" value="TreeGrafter"/>
</dbReference>
<protein>
    <recommendedName>
        <fullName evidence="12">V-type proton ATPase subunit</fullName>
    </recommendedName>
</protein>
<dbReference type="OrthoDB" id="1508846at2759"/>
<feature type="transmembrane region" description="Helical" evidence="9">
    <location>
        <begin position="37"/>
        <end position="57"/>
    </location>
</feature>
<organism evidence="10 11">
    <name type="scientific">Thielaviopsis punctulata</name>
    <dbReference type="NCBI Taxonomy" id="72032"/>
    <lineage>
        <taxon>Eukaryota</taxon>
        <taxon>Fungi</taxon>
        <taxon>Dikarya</taxon>
        <taxon>Ascomycota</taxon>
        <taxon>Pezizomycotina</taxon>
        <taxon>Sordariomycetes</taxon>
        <taxon>Hypocreomycetidae</taxon>
        <taxon>Microascales</taxon>
        <taxon>Ceratocystidaceae</taxon>
        <taxon>Thielaviopsis</taxon>
    </lineage>
</organism>
<keyword evidence="7" id="KW-0406">Ion transport</keyword>
<dbReference type="GO" id="GO:0000220">
    <property type="term" value="C:vacuolar proton-transporting V-type ATPase, V0 domain"/>
    <property type="evidence" value="ECO:0007669"/>
    <property type="project" value="TreeGrafter"/>
</dbReference>
<feature type="transmembrane region" description="Helical" evidence="9">
    <location>
        <begin position="6"/>
        <end position="25"/>
    </location>
</feature>
<evidence type="ECO:0000256" key="3">
    <source>
        <dbReference type="ARBA" id="ARBA00022448"/>
    </source>
</evidence>
<dbReference type="GO" id="GO:0046961">
    <property type="term" value="F:proton-transporting ATPase activity, rotational mechanism"/>
    <property type="evidence" value="ECO:0007669"/>
    <property type="project" value="InterPro"/>
</dbReference>
<keyword evidence="4 9" id="KW-0812">Transmembrane</keyword>
<evidence type="ECO:0000256" key="8">
    <source>
        <dbReference type="ARBA" id="ARBA00023136"/>
    </source>
</evidence>
<comment type="subcellular location">
    <subcellularLocation>
        <location evidence="1">Endomembrane system</location>
        <topology evidence="1">Multi-pass membrane protein</topology>
    </subcellularLocation>
</comment>
<evidence type="ECO:0000313" key="10">
    <source>
        <dbReference type="EMBL" id="KKA26368.1"/>
    </source>
</evidence>
<evidence type="ECO:0000256" key="6">
    <source>
        <dbReference type="ARBA" id="ARBA00022989"/>
    </source>
</evidence>
<keyword evidence="6 9" id="KW-1133">Transmembrane helix</keyword>
<comment type="similarity">
    <text evidence="2">Belongs to the V-ATPase e1/e2 subunit family.</text>
</comment>
<dbReference type="EMBL" id="LAEV01002193">
    <property type="protein sequence ID" value="KKA26368.1"/>
    <property type="molecule type" value="Genomic_DNA"/>
</dbReference>
<gene>
    <name evidence="10" type="ORF">TD95_001412</name>
</gene>
<evidence type="ECO:0000256" key="4">
    <source>
        <dbReference type="ARBA" id="ARBA00022692"/>
    </source>
</evidence>
<dbReference type="PANTHER" id="PTHR12263">
    <property type="entry name" value="VACUOLAR ATP SYNTHASE SUBUNIT H"/>
    <property type="match status" value="1"/>
</dbReference>
<dbReference type="Pfam" id="PF05493">
    <property type="entry name" value="ATP_synt_H"/>
    <property type="match status" value="1"/>
</dbReference>
<reference evidence="10 11" key="1">
    <citation type="submission" date="2015-03" db="EMBL/GenBank/DDBJ databases">
        <authorList>
            <person name="Radwan O."/>
            <person name="Al-Naeli F.A."/>
            <person name="Rendon G.A."/>
            <person name="Fields C."/>
        </authorList>
    </citation>
    <scope>NUCLEOTIDE SEQUENCE [LARGE SCALE GENOMIC DNA]</scope>
    <source>
        <strain evidence="10">CR-DP1</strain>
    </source>
</reference>